<dbReference type="Proteomes" id="UP000179179">
    <property type="component" value="Unassembled WGS sequence"/>
</dbReference>
<dbReference type="GO" id="GO:0016491">
    <property type="term" value="F:oxidoreductase activity"/>
    <property type="evidence" value="ECO:0007669"/>
    <property type="project" value="UniProtKB-KW"/>
</dbReference>
<keyword evidence="2" id="KW-0285">Flavoprotein</keyword>
<dbReference type="CDD" id="cd04733">
    <property type="entry name" value="OYE_like_2_FMN"/>
    <property type="match status" value="1"/>
</dbReference>
<reference evidence="6 7" key="1">
    <citation type="journal article" date="2016" name="Genome Biol. Evol.">
        <title>Draft genome sequence of an aflatoxigenic Aspergillus species, A. bombycis.</title>
        <authorList>
            <person name="Moore G.G."/>
            <person name="Mack B.M."/>
            <person name="Beltz S.B."/>
            <person name="Gilbert M.K."/>
        </authorList>
    </citation>
    <scope>NUCLEOTIDE SEQUENCE [LARGE SCALE GENOMIC DNA]</scope>
    <source>
        <strain evidence="7">NRRL 26010</strain>
    </source>
</reference>
<evidence type="ECO:0000256" key="4">
    <source>
        <dbReference type="ARBA" id="ARBA00023002"/>
    </source>
</evidence>
<dbReference type="RefSeq" id="XP_022384505.1">
    <property type="nucleotide sequence ID" value="XM_022538275.1"/>
</dbReference>
<evidence type="ECO:0000256" key="3">
    <source>
        <dbReference type="ARBA" id="ARBA00022643"/>
    </source>
</evidence>
<dbReference type="OrthoDB" id="1663137at2759"/>
<evidence type="ECO:0000313" key="6">
    <source>
        <dbReference type="EMBL" id="OGM40788.1"/>
    </source>
</evidence>
<evidence type="ECO:0000313" key="7">
    <source>
        <dbReference type="Proteomes" id="UP000179179"/>
    </source>
</evidence>
<dbReference type="Gene3D" id="3.20.20.70">
    <property type="entry name" value="Aldolase class I"/>
    <property type="match status" value="1"/>
</dbReference>
<evidence type="ECO:0000259" key="5">
    <source>
        <dbReference type="Pfam" id="PF00724"/>
    </source>
</evidence>
<comment type="caution">
    <text evidence="6">The sequence shown here is derived from an EMBL/GenBank/DDBJ whole genome shotgun (WGS) entry which is preliminary data.</text>
</comment>
<dbReference type="AlphaFoldDB" id="A0A1F7ZNT0"/>
<evidence type="ECO:0000256" key="2">
    <source>
        <dbReference type="ARBA" id="ARBA00022630"/>
    </source>
</evidence>
<dbReference type="SUPFAM" id="SSF51395">
    <property type="entry name" value="FMN-linked oxidoreductases"/>
    <property type="match status" value="1"/>
</dbReference>
<dbReference type="GeneID" id="34454537"/>
<proteinExistence type="inferred from homology"/>
<gene>
    <name evidence="6" type="ORF">ABOM_011147</name>
</gene>
<dbReference type="EMBL" id="LYCR01000131">
    <property type="protein sequence ID" value="OGM40788.1"/>
    <property type="molecule type" value="Genomic_DNA"/>
</dbReference>
<dbReference type="STRING" id="109264.A0A1F7ZNT0"/>
<protein>
    <recommendedName>
        <fullName evidence="5">NADH:flavin oxidoreductase/NADH oxidase N-terminal domain-containing protein</fullName>
    </recommendedName>
</protein>
<evidence type="ECO:0000256" key="1">
    <source>
        <dbReference type="ARBA" id="ARBA00005979"/>
    </source>
</evidence>
<sequence>MTMPSPLNNPVNLPCGVVFPNRIVKASMAEMMCGQGNLPNDDLAEAYNQWGRGGWGAVLTGNVQVDVNHLGTPYDPAVHGSYTGEENGKELLPAWKSYAKACTQHGTPCIVQINHPGRQSLRLAGKRGICGSTIAPSSVPLVIDDNFYGRLISRITFPHPREMMQEDIDTVTAQFVDTARLMADSGFTGVQLHGAHGYLIDQFLNPTTNMRTDSYGGSPSKRAKFALGIISSVRAAVPANFCVGMKLNSADHSSDTFEDTMAQIGLFVEAGIDFLEVSGGSYTNPEMMNTHNTVQEKKSSRSVAREAFFLEFATETRKRYPNLVLMLTGGFRTRGGAEYAIEHGACDLIGVARPAAINPSFPKLLLNESVADEDAKLQLKRVPPPFYARCVPGKAVGMGLETAYYSNQIKRISKGLKTIPPSS</sequence>
<dbReference type="PANTHER" id="PTHR43656:SF2">
    <property type="entry name" value="BINDING OXIDOREDUCTASE, PUTATIVE (AFU_ORTHOLOGUE AFUA_2G08260)-RELATED"/>
    <property type="match status" value="1"/>
</dbReference>
<feature type="domain" description="NADH:flavin oxidoreductase/NADH oxidase N-terminal" evidence="5">
    <location>
        <begin position="19"/>
        <end position="363"/>
    </location>
</feature>
<organism evidence="6 7">
    <name type="scientific">Aspergillus bombycis</name>
    <dbReference type="NCBI Taxonomy" id="109264"/>
    <lineage>
        <taxon>Eukaryota</taxon>
        <taxon>Fungi</taxon>
        <taxon>Dikarya</taxon>
        <taxon>Ascomycota</taxon>
        <taxon>Pezizomycotina</taxon>
        <taxon>Eurotiomycetes</taxon>
        <taxon>Eurotiomycetidae</taxon>
        <taxon>Eurotiales</taxon>
        <taxon>Aspergillaceae</taxon>
        <taxon>Aspergillus</taxon>
    </lineage>
</organism>
<dbReference type="InterPro" id="IPR013785">
    <property type="entry name" value="Aldolase_TIM"/>
</dbReference>
<comment type="similarity">
    <text evidence="1">Belongs to the NADH:flavin oxidoreductase/NADH oxidase family.</text>
</comment>
<name>A0A1F7ZNT0_9EURO</name>
<keyword evidence="3" id="KW-0288">FMN</keyword>
<dbReference type="Pfam" id="PF00724">
    <property type="entry name" value="Oxidored_FMN"/>
    <property type="match status" value="1"/>
</dbReference>
<dbReference type="InterPro" id="IPR051799">
    <property type="entry name" value="NADH_flavin_oxidoreductase"/>
</dbReference>
<keyword evidence="7" id="KW-1185">Reference proteome</keyword>
<dbReference type="InterPro" id="IPR001155">
    <property type="entry name" value="OxRdtase_FMN_N"/>
</dbReference>
<dbReference type="GO" id="GO:0010181">
    <property type="term" value="F:FMN binding"/>
    <property type="evidence" value="ECO:0007669"/>
    <property type="project" value="InterPro"/>
</dbReference>
<dbReference type="PANTHER" id="PTHR43656">
    <property type="entry name" value="BINDING OXIDOREDUCTASE, PUTATIVE (AFU_ORTHOLOGUE AFUA_2G08260)-RELATED"/>
    <property type="match status" value="1"/>
</dbReference>
<accession>A0A1F7ZNT0</accession>
<keyword evidence="4" id="KW-0560">Oxidoreductase</keyword>